<dbReference type="InParanoid" id="A0A168L7R4"/>
<reference evidence="1" key="1">
    <citation type="submission" date="2016-04" db="EMBL/GenBank/DDBJ databases">
        <authorList>
            <person name="Evans L.H."/>
            <person name="Alamgir A."/>
            <person name="Owens N."/>
            <person name="Weber N.D."/>
            <person name="Virtaneva K."/>
            <person name="Barbian K."/>
            <person name="Babar A."/>
            <person name="Rosenke K."/>
        </authorList>
    </citation>
    <scope>NUCLEOTIDE SEQUENCE [LARGE SCALE GENOMIC DNA]</scope>
    <source>
        <strain evidence="1">CBS 101.48</strain>
    </source>
</reference>
<sequence>APPTTDQHVGTKEAPTSNSYHSLVRNLAMAHQQRQDPTCLQVFTQPDQETMATGKALPSSAPDPAF</sequence>
<protein>
    <submittedName>
        <fullName evidence="1">Uncharacterized protein</fullName>
    </submittedName>
</protein>
<dbReference type="EMBL" id="LT550764">
    <property type="protein sequence ID" value="SAL96227.1"/>
    <property type="molecule type" value="Genomic_DNA"/>
</dbReference>
<accession>A0A168L7R4</accession>
<proteinExistence type="predicted"/>
<dbReference type="AlphaFoldDB" id="A0A168L7R4"/>
<dbReference type="Proteomes" id="UP000078561">
    <property type="component" value="Unassembled WGS sequence"/>
</dbReference>
<gene>
    <name evidence="1" type="primary">ABSGL_01606.1 scaffold 1787</name>
</gene>
<keyword evidence="2" id="KW-1185">Reference proteome</keyword>
<feature type="non-terminal residue" evidence="1">
    <location>
        <position position="1"/>
    </location>
</feature>
<evidence type="ECO:0000313" key="1">
    <source>
        <dbReference type="EMBL" id="SAL96227.1"/>
    </source>
</evidence>
<name>A0A168L7R4_ABSGL</name>
<organism evidence="1">
    <name type="scientific">Absidia glauca</name>
    <name type="common">Pin mould</name>
    <dbReference type="NCBI Taxonomy" id="4829"/>
    <lineage>
        <taxon>Eukaryota</taxon>
        <taxon>Fungi</taxon>
        <taxon>Fungi incertae sedis</taxon>
        <taxon>Mucoromycota</taxon>
        <taxon>Mucoromycotina</taxon>
        <taxon>Mucoromycetes</taxon>
        <taxon>Mucorales</taxon>
        <taxon>Cunninghamellaceae</taxon>
        <taxon>Absidia</taxon>
    </lineage>
</organism>
<evidence type="ECO:0000313" key="2">
    <source>
        <dbReference type="Proteomes" id="UP000078561"/>
    </source>
</evidence>